<reference evidence="1" key="1">
    <citation type="submission" date="2023-10" db="EMBL/GenBank/DDBJ databases">
        <authorList>
            <person name="Rodriguez Cubillos JULIANA M."/>
            <person name="De Vega J."/>
        </authorList>
    </citation>
    <scope>NUCLEOTIDE SEQUENCE</scope>
</reference>
<sequence>MFEDLVLSGMYAIFMWVSIKDIILFILLVGSCVKHEKARVARSCLFLCHVLLLPLAYNA</sequence>
<dbReference type="Proteomes" id="UP001177021">
    <property type="component" value="Unassembled WGS sequence"/>
</dbReference>
<evidence type="ECO:0000313" key="2">
    <source>
        <dbReference type="Proteomes" id="UP001177021"/>
    </source>
</evidence>
<keyword evidence="2" id="KW-1185">Reference proteome</keyword>
<proteinExistence type="predicted"/>
<protein>
    <submittedName>
        <fullName evidence="1">Uncharacterized protein</fullName>
    </submittedName>
</protein>
<accession>A0ACB0KM23</accession>
<comment type="caution">
    <text evidence="1">The sequence shown here is derived from an EMBL/GenBank/DDBJ whole genome shotgun (WGS) entry which is preliminary data.</text>
</comment>
<organism evidence="1 2">
    <name type="scientific">Trifolium pratense</name>
    <name type="common">Red clover</name>
    <dbReference type="NCBI Taxonomy" id="57577"/>
    <lineage>
        <taxon>Eukaryota</taxon>
        <taxon>Viridiplantae</taxon>
        <taxon>Streptophyta</taxon>
        <taxon>Embryophyta</taxon>
        <taxon>Tracheophyta</taxon>
        <taxon>Spermatophyta</taxon>
        <taxon>Magnoliopsida</taxon>
        <taxon>eudicotyledons</taxon>
        <taxon>Gunneridae</taxon>
        <taxon>Pentapetalae</taxon>
        <taxon>rosids</taxon>
        <taxon>fabids</taxon>
        <taxon>Fabales</taxon>
        <taxon>Fabaceae</taxon>
        <taxon>Papilionoideae</taxon>
        <taxon>50 kb inversion clade</taxon>
        <taxon>NPAAA clade</taxon>
        <taxon>Hologalegina</taxon>
        <taxon>IRL clade</taxon>
        <taxon>Trifolieae</taxon>
        <taxon>Trifolium</taxon>
    </lineage>
</organism>
<name>A0ACB0KM23_TRIPR</name>
<dbReference type="EMBL" id="CASHSV030000311">
    <property type="protein sequence ID" value="CAJ2657770.1"/>
    <property type="molecule type" value="Genomic_DNA"/>
</dbReference>
<evidence type="ECO:0000313" key="1">
    <source>
        <dbReference type="EMBL" id="CAJ2657770.1"/>
    </source>
</evidence>
<gene>
    <name evidence="1" type="ORF">MILVUS5_LOCUS24280</name>
</gene>